<proteinExistence type="predicted"/>
<sequence length="77" mass="8361">MTVALCAVVAQACFAAGLLAASPFKRVLNRFLALLMGAIALWVLVVFFQMSGLYGQNANLSFSPMYYSLAFGPLLYF</sequence>
<dbReference type="Proteomes" id="UP000606003">
    <property type="component" value="Unassembled WGS sequence"/>
</dbReference>
<comment type="caution">
    <text evidence="2">The sequence shown here is derived from an EMBL/GenBank/DDBJ whole genome shotgun (WGS) entry which is preliminary data.</text>
</comment>
<evidence type="ECO:0000313" key="2">
    <source>
        <dbReference type="EMBL" id="MBD2724001.1"/>
    </source>
</evidence>
<evidence type="ECO:0000256" key="1">
    <source>
        <dbReference type="SAM" id="Phobius"/>
    </source>
</evidence>
<keyword evidence="1" id="KW-1133">Transmembrane helix</keyword>
<protein>
    <submittedName>
        <fullName evidence="2">Uncharacterized protein</fullName>
    </submittedName>
</protein>
<keyword evidence="1" id="KW-0812">Transmembrane</keyword>
<feature type="transmembrane region" description="Helical" evidence="1">
    <location>
        <begin position="31"/>
        <end position="55"/>
    </location>
</feature>
<name>A0ABR8JYG9_9BACT</name>
<evidence type="ECO:0000313" key="3">
    <source>
        <dbReference type="Proteomes" id="UP000606003"/>
    </source>
</evidence>
<accession>A0ABR8JYG9</accession>
<reference evidence="2 3" key="1">
    <citation type="submission" date="2020-09" db="EMBL/GenBank/DDBJ databases">
        <authorList>
            <person name="Kim M.K."/>
        </authorList>
    </citation>
    <scope>NUCLEOTIDE SEQUENCE [LARGE SCALE GENOMIC DNA]</scope>
    <source>
        <strain evidence="2 3">BT189</strain>
    </source>
</reference>
<keyword evidence="1" id="KW-0472">Membrane</keyword>
<dbReference type="RefSeq" id="WP_190927338.1">
    <property type="nucleotide sequence ID" value="NZ_JACXAC010000006.1"/>
</dbReference>
<dbReference type="EMBL" id="JACXAC010000006">
    <property type="protein sequence ID" value="MBD2724001.1"/>
    <property type="molecule type" value="Genomic_DNA"/>
</dbReference>
<organism evidence="2 3">
    <name type="scientific">Hymenobacter armeniacus</name>
    <dbReference type="NCBI Taxonomy" id="2771358"/>
    <lineage>
        <taxon>Bacteria</taxon>
        <taxon>Pseudomonadati</taxon>
        <taxon>Bacteroidota</taxon>
        <taxon>Cytophagia</taxon>
        <taxon>Cytophagales</taxon>
        <taxon>Hymenobacteraceae</taxon>
        <taxon>Hymenobacter</taxon>
    </lineage>
</organism>
<gene>
    <name evidence="2" type="ORF">IC234_17875</name>
</gene>
<keyword evidence="3" id="KW-1185">Reference proteome</keyword>